<feature type="compositionally biased region" description="Polar residues" evidence="1">
    <location>
        <begin position="107"/>
        <end position="116"/>
    </location>
</feature>
<dbReference type="Proteomes" id="UP000296049">
    <property type="component" value="Unassembled WGS sequence"/>
</dbReference>
<evidence type="ECO:0000256" key="1">
    <source>
        <dbReference type="SAM" id="MobiDB-lite"/>
    </source>
</evidence>
<dbReference type="AlphaFoldDB" id="R0LS81"/>
<gene>
    <name evidence="2" type="ORF">Anapl_02770</name>
</gene>
<accession>R0LS81</accession>
<evidence type="ECO:0000313" key="2">
    <source>
        <dbReference type="EMBL" id="EOB04605.1"/>
    </source>
</evidence>
<evidence type="ECO:0000313" key="3">
    <source>
        <dbReference type="Proteomes" id="UP000296049"/>
    </source>
</evidence>
<dbReference type="EMBL" id="KB742773">
    <property type="protein sequence ID" value="EOB04605.1"/>
    <property type="molecule type" value="Genomic_DNA"/>
</dbReference>
<name>R0LS81_ANAPL</name>
<keyword evidence="3" id="KW-1185">Reference proteome</keyword>
<organism evidence="2 3">
    <name type="scientific">Anas platyrhynchos</name>
    <name type="common">Mallard</name>
    <name type="synonym">Anas boschas</name>
    <dbReference type="NCBI Taxonomy" id="8839"/>
    <lineage>
        <taxon>Eukaryota</taxon>
        <taxon>Metazoa</taxon>
        <taxon>Chordata</taxon>
        <taxon>Craniata</taxon>
        <taxon>Vertebrata</taxon>
        <taxon>Euteleostomi</taxon>
        <taxon>Archelosauria</taxon>
        <taxon>Archosauria</taxon>
        <taxon>Dinosauria</taxon>
        <taxon>Saurischia</taxon>
        <taxon>Theropoda</taxon>
        <taxon>Coelurosauria</taxon>
        <taxon>Aves</taxon>
        <taxon>Neognathae</taxon>
        <taxon>Galloanserae</taxon>
        <taxon>Anseriformes</taxon>
        <taxon>Anatidae</taxon>
        <taxon>Anatinae</taxon>
        <taxon>Anas</taxon>
    </lineage>
</organism>
<feature type="region of interest" description="Disordered" evidence="1">
    <location>
        <begin position="78"/>
        <end position="116"/>
    </location>
</feature>
<sequence>MESSVSGLAGIEEPFVHLVHYTYPMNDNKTQTGDLRVRKGHTQIPVDHANTLTEPLAYEQKALLALFASVMNTHIQPTEPVTKHSRTKQVAALSSSRRSALGPISAGNYSPVTRTE</sequence>
<proteinExistence type="predicted"/>
<protein>
    <submittedName>
        <fullName evidence="2">Uncharacterized protein</fullName>
    </submittedName>
</protein>
<reference evidence="3" key="1">
    <citation type="journal article" date="2013" name="Nat. Genet.">
        <title>The duck genome and transcriptome provide insight into an avian influenza virus reservoir species.</title>
        <authorList>
            <person name="Huang Y."/>
            <person name="Li Y."/>
            <person name="Burt D.W."/>
            <person name="Chen H."/>
            <person name="Zhang Y."/>
            <person name="Qian W."/>
            <person name="Kim H."/>
            <person name="Gan S."/>
            <person name="Zhao Y."/>
            <person name="Li J."/>
            <person name="Yi K."/>
            <person name="Feng H."/>
            <person name="Zhu P."/>
            <person name="Li B."/>
            <person name="Liu Q."/>
            <person name="Fairley S."/>
            <person name="Magor K.E."/>
            <person name="Du Z."/>
            <person name="Hu X."/>
            <person name="Goodman L."/>
            <person name="Tafer H."/>
            <person name="Vignal A."/>
            <person name="Lee T."/>
            <person name="Kim K.W."/>
            <person name="Sheng Z."/>
            <person name="An Y."/>
            <person name="Searle S."/>
            <person name="Herrero J."/>
            <person name="Groenen M.A."/>
            <person name="Crooijmans R.P."/>
            <person name="Faraut T."/>
            <person name="Cai Q."/>
            <person name="Webster R.G."/>
            <person name="Aldridge J.R."/>
            <person name="Warren W.C."/>
            <person name="Bartschat S."/>
            <person name="Kehr S."/>
            <person name="Marz M."/>
            <person name="Stadler P.F."/>
            <person name="Smith J."/>
            <person name="Kraus R.H."/>
            <person name="Zhao Y."/>
            <person name="Ren L."/>
            <person name="Fei J."/>
            <person name="Morisson M."/>
            <person name="Kaiser P."/>
            <person name="Griffin D.K."/>
            <person name="Rao M."/>
            <person name="Pitel F."/>
            <person name="Wang J."/>
            <person name="Li N."/>
        </authorList>
    </citation>
    <scope>NUCLEOTIDE SEQUENCE [LARGE SCALE GENOMIC DNA]</scope>
</reference>
<feature type="compositionally biased region" description="Low complexity" evidence="1">
    <location>
        <begin position="91"/>
        <end position="101"/>
    </location>
</feature>